<dbReference type="Pfam" id="PF00069">
    <property type="entry name" value="Pkinase"/>
    <property type="match status" value="1"/>
</dbReference>
<evidence type="ECO:0000256" key="9">
    <source>
        <dbReference type="ARBA" id="ARBA00022840"/>
    </source>
</evidence>
<evidence type="ECO:0000256" key="6">
    <source>
        <dbReference type="ARBA" id="ARBA00022692"/>
    </source>
</evidence>
<dbReference type="InterPro" id="IPR017441">
    <property type="entry name" value="Protein_kinase_ATP_BS"/>
</dbReference>
<keyword evidence="6 13" id="KW-0812">Transmembrane</keyword>
<evidence type="ECO:0000313" key="15">
    <source>
        <dbReference type="EMBL" id="OHU92381.1"/>
    </source>
</evidence>
<dbReference type="PANTHER" id="PTHR43289:SF6">
    <property type="entry name" value="SERINE_THREONINE-PROTEIN KINASE NEKL-3"/>
    <property type="match status" value="1"/>
</dbReference>
<keyword evidence="4" id="KW-0723">Serine/threonine-protein kinase</keyword>
<dbReference type="PROSITE" id="PS00107">
    <property type="entry name" value="PROTEIN_KINASE_ATP"/>
    <property type="match status" value="1"/>
</dbReference>
<evidence type="ECO:0000256" key="3">
    <source>
        <dbReference type="ARBA" id="ARBA00022475"/>
    </source>
</evidence>
<evidence type="ECO:0000313" key="16">
    <source>
        <dbReference type="Proteomes" id="UP000179734"/>
    </source>
</evidence>
<name>A0A1S1N2G9_9MYCO</name>
<keyword evidence="3" id="KW-1003">Cell membrane</keyword>
<dbReference type="InterPro" id="IPR011009">
    <property type="entry name" value="Kinase-like_dom_sf"/>
</dbReference>
<dbReference type="GO" id="GO:0005524">
    <property type="term" value="F:ATP binding"/>
    <property type="evidence" value="ECO:0007669"/>
    <property type="project" value="UniProtKB-UniRule"/>
</dbReference>
<reference evidence="15 16" key="1">
    <citation type="submission" date="2016-10" db="EMBL/GenBank/DDBJ databases">
        <title>Genome sequence of Mycobacterium talmonii.</title>
        <authorList>
            <person name="Greninger A.L."/>
            <person name="Elliott B."/>
            <person name="Vasireddy S."/>
            <person name="Vasireddy R."/>
        </authorList>
    </citation>
    <scope>NUCLEOTIDE SEQUENCE [LARGE SCALE GENOMIC DNA]</scope>
    <source>
        <strain evidence="16">NE-TNMC-100812</strain>
    </source>
</reference>
<evidence type="ECO:0000256" key="10">
    <source>
        <dbReference type="ARBA" id="ARBA00022989"/>
    </source>
</evidence>
<dbReference type="SUPFAM" id="SSF56112">
    <property type="entry name" value="Protein kinase-like (PK-like)"/>
    <property type="match status" value="1"/>
</dbReference>
<organism evidence="15 16">
    <name type="scientific">Mycobacterium talmoniae</name>
    <dbReference type="NCBI Taxonomy" id="1858794"/>
    <lineage>
        <taxon>Bacteria</taxon>
        <taxon>Bacillati</taxon>
        <taxon>Actinomycetota</taxon>
        <taxon>Actinomycetes</taxon>
        <taxon>Mycobacteriales</taxon>
        <taxon>Mycobacteriaceae</taxon>
        <taxon>Mycobacterium</taxon>
    </lineage>
</organism>
<dbReference type="PROSITE" id="PS00108">
    <property type="entry name" value="PROTEIN_KINASE_ST"/>
    <property type="match status" value="1"/>
</dbReference>
<dbReference type="PANTHER" id="PTHR43289">
    <property type="entry name" value="MITOGEN-ACTIVATED PROTEIN KINASE KINASE KINASE 20-RELATED"/>
    <property type="match status" value="1"/>
</dbReference>
<accession>A0A1S1N2G9</accession>
<evidence type="ECO:0000256" key="7">
    <source>
        <dbReference type="ARBA" id="ARBA00022741"/>
    </source>
</evidence>
<evidence type="ECO:0000256" key="4">
    <source>
        <dbReference type="ARBA" id="ARBA00022527"/>
    </source>
</evidence>
<dbReference type="Proteomes" id="UP000179734">
    <property type="component" value="Unassembled WGS sequence"/>
</dbReference>
<comment type="subcellular location">
    <subcellularLocation>
        <location evidence="1">Cell membrane</location>
        <topology evidence="1">Single-pass membrane protein</topology>
    </subcellularLocation>
</comment>
<gene>
    <name evidence="15" type="ORF">BKN37_24935</name>
</gene>
<feature type="binding site" evidence="12">
    <location>
        <position position="38"/>
    </location>
    <ligand>
        <name>ATP</name>
        <dbReference type="ChEBI" id="CHEBI:30616"/>
    </ligand>
</feature>
<evidence type="ECO:0000256" key="5">
    <source>
        <dbReference type="ARBA" id="ARBA00022679"/>
    </source>
</evidence>
<evidence type="ECO:0000256" key="13">
    <source>
        <dbReference type="SAM" id="Phobius"/>
    </source>
</evidence>
<dbReference type="GO" id="GO:0005886">
    <property type="term" value="C:plasma membrane"/>
    <property type="evidence" value="ECO:0007669"/>
    <property type="project" value="UniProtKB-SubCell"/>
</dbReference>
<feature type="domain" description="Protein kinase" evidence="14">
    <location>
        <begin position="9"/>
        <end position="270"/>
    </location>
</feature>
<keyword evidence="11 13" id="KW-0472">Membrane</keyword>
<dbReference type="FunFam" id="1.10.510.10:FF:000021">
    <property type="entry name" value="Serine/threonine protein kinase"/>
    <property type="match status" value="1"/>
</dbReference>
<keyword evidence="7 12" id="KW-0547">Nucleotide-binding</keyword>
<keyword evidence="10 13" id="KW-1133">Transmembrane helix</keyword>
<dbReference type="EMBL" id="MLQM01000230">
    <property type="protein sequence ID" value="OHU92381.1"/>
    <property type="molecule type" value="Genomic_DNA"/>
</dbReference>
<keyword evidence="5" id="KW-0808">Transferase</keyword>
<dbReference type="CDD" id="cd14014">
    <property type="entry name" value="STKc_PknB_like"/>
    <property type="match status" value="1"/>
</dbReference>
<dbReference type="PROSITE" id="PS50011">
    <property type="entry name" value="PROTEIN_KINASE_DOM"/>
    <property type="match status" value="1"/>
</dbReference>
<evidence type="ECO:0000256" key="12">
    <source>
        <dbReference type="PROSITE-ProRule" id="PRU10141"/>
    </source>
</evidence>
<keyword evidence="8" id="KW-0418">Kinase</keyword>
<dbReference type="InterPro" id="IPR000719">
    <property type="entry name" value="Prot_kinase_dom"/>
</dbReference>
<feature type="transmembrane region" description="Helical" evidence="13">
    <location>
        <begin position="319"/>
        <end position="339"/>
    </location>
</feature>
<dbReference type="InterPro" id="IPR008271">
    <property type="entry name" value="Ser/Thr_kinase_AS"/>
</dbReference>
<dbReference type="EC" id="2.7.11.1" evidence="2"/>
<dbReference type="GO" id="GO:0080090">
    <property type="term" value="P:regulation of primary metabolic process"/>
    <property type="evidence" value="ECO:0007669"/>
    <property type="project" value="UniProtKB-ARBA"/>
</dbReference>
<evidence type="ECO:0000256" key="8">
    <source>
        <dbReference type="ARBA" id="ARBA00022777"/>
    </source>
</evidence>
<dbReference type="SMART" id="SM00220">
    <property type="entry name" value="S_TKc"/>
    <property type="match status" value="1"/>
</dbReference>
<protein>
    <recommendedName>
        <fullName evidence="2">non-specific serine/threonine protein kinase</fullName>
        <ecNumber evidence="2">2.7.11.1</ecNumber>
    </recommendedName>
</protein>
<evidence type="ECO:0000259" key="14">
    <source>
        <dbReference type="PROSITE" id="PS50011"/>
    </source>
</evidence>
<dbReference type="Gene3D" id="1.10.510.10">
    <property type="entry name" value="Transferase(Phosphotransferase) domain 1"/>
    <property type="match status" value="1"/>
</dbReference>
<dbReference type="RefSeq" id="WP_071029709.1">
    <property type="nucleotide sequence ID" value="NZ_MLQM01000230.1"/>
</dbReference>
<proteinExistence type="predicted"/>
<evidence type="ECO:0000256" key="2">
    <source>
        <dbReference type="ARBA" id="ARBA00012513"/>
    </source>
</evidence>
<evidence type="ECO:0000256" key="11">
    <source>
        <dbReference type="ARBA" id="ARBA00023136"/>
    </source>
</evidence>
<keyword evidence="16" id="KW-1185">Reference proteome</keyword>
<keyword evidence="9 12" id="KW-0067">ATP-binding</keyword>
<evidence type="ECO:0000256" key="1">
    <source>
        <dbReference type="ARBA" id="ARBA00004162"/>
    </source>
</evidence>
<sequence length="478" mass="51385">MDTTTFGRYQLQQLLGEGGMGQVYRAYDTETRRTVAVKVLPPQLAQDRTFQDRFRREAYAAASLNDPHVVPLHTFGEIDGRLYLDMRLIEGTDLQTLLTTATAPMDPTRAVGYLEQVASALDAAHAVGLVHRDVKPSNILIAARDFVYLIDFGIARAADETGLTSAGSTIGTFAYMAPERFDTGHADARSDIYSLTCVFYQCLTGQRPFPGQGLEQQVAGHLTKPPPRPSAVVPGVPPGLDDVIATGMAKDPAERYPSASALTAAARAALDPAGTQPDVPQSVVPAWTPPVSAWAPTPQYAPGPPSPVAGPVMPRRGGAVAALIAALLVLLGVASFAAWQGTRVVTADAVVRHDTAQRQAAMKAASDFAVILTSINSKTVDQDFQKVLDHSTGEFRDMYEKSSMQLRQLLIENKAEAIGTVVAAAVDAIDDHQARVLIAVDQKVTNVAVPEPRIDRSRMLMTLERHDGEYLISKVELP</sequence>
<dbReference type="GO" id="GO:0004674">
    <property type="term" value="F:protein serine/threonine kinase activity"/>
    <property type="evidence" value="ECO:0007669"/>
    <property type="project" value="UniProtKB-KW"/>
</dbReference>
<comment type="caution">
    <text evidence="15">The sequence shown here is derived from an EMBL/GenBank/DDBJ whole genome shotgun (WGS) entry which is preliminary data.</text>
</comment>
<dbReference type="AlphaFoldDB" id="A0A1S1N2G9"/>
<dbReference type="Gene3D" id="3.30.200.20">
    <property type="entry name" value="Phosphorylase Kinase, domain 1"/>
    <property type="match status" value="1"/>
</dbReference>